<feature type="signal peptide" evidence="1">
    <location>
        <begin position="1"/>
        <end position="25"/>
    </location>
</feature>
<dbReference type="RefSeq" id="WP_093825283.1">
    <property type="nucleotide sequence ID" value="NZ_FOLQ01000003.1"/>
</dbReference>
<evidence type="ECO:0000313" key="3">
    <source>
        <dbReference type="Proteomes" id="UP000198598"/>
    </source>
</evidence>
<feature type="chain" id="PRO_5011515066" evidence="1">
    <location>
        <begin position="26"/>
        <end position="68"/>
    </location>
</feature>
<name>A0A1I1NXW4_9BACT</name>
<accession>A0A1I1NXW4</accession>
<dbReference type="AlphaFoldDB" id="A0A1I1NXW4"/>
<dbReference type="STRING" id="662367.SAMN05216167_10328"/>
<protein>
    <submittedName>
        <fullName evidence="2">Uncharacterized protein</fullName>
    </submittedName>
</protein>
<evidence type="ECO:0000256" key="1">
    <source>
        <dbReference type="SAM" id="SignalP"/>
    </source>
</evidence>
<keyword evidence="1" id="KW-0732">Signal</keyword>
<dbReference type="Proteomes" id="UP000198598">
    <property type="component" value="Unassembled WGS sequence"/>
</dbReference>
<organism evidence="2 3">
    <name type="scientific">Spirosoma endophyticum</name>
    <dbReference type="NCBI Taxonomy" id="662367"/>
    <lineage>
        <taxon>Bacteria</taxon>
        <taxon>Pseudomonadati</taxon>
        <taxon>Bacteroidota</taxon>
        <taxon>Cytophagia</taxon>
        <taxon>Cytophagales</taxon>
        <taxon>Cytophagaceae</taxon>
        <taxon>Spirosoma</taxon>
    </lineage>
</organism>
<dbReference type="OrthoDB" id="965159at2"/>
<reference evidence="2 3" key="1">
    <citation type="submission" date="2016-10" db="EMBL/GenBank/DDBJ databases">
        <authorList>
            <person name="de Groot N.N."/>
        </authorList>
    </citation>
    <scope>NUCLEOTIDE SEQUENCE [LARGE SCALE GENOMIC DNA]</scope>
    <source>
        <strain evidence="2 3">DSM 26130</strain>
    </source>
</reference>
<proteinExistence type="predicted"/>
<evidence type="ECO:0000313" key="2">
    <source>
        <dbReference type="EMBL" id="SFD02449.1"/>
    </source>
</evidence>
<gene>
    <name evidence="2" type="ORF">SAMN05216167_10328</name>
</gene>
<dbReference type="EMBL" id="FOLQ01000003">
    <property type="protein sequence ID" value="SFD02449.1"/>
    <property type="molecule type" value="Genomic_DNA"/>
</dbReference>
<keyword evidence="3" id="KW-1185">Reference proteome</keyword>
<sequence>MKKTKVFLLIAASLVLVDVPLETMAATNTHTTEITAIGRKRKGYKPKRGGLFNTGLFRKKNPCGCPNH</sequence>